<evidence type="ECO:0000313" key="3">
    <source>
        <dbReference type="Proteomes" id="UP001221898"/>
    </source>
</evidence>
<comment type="caution">
    <text evidence="2">The sequence shown here is derived from an EMBL/GenBank/DDBJ whole genome shotgun (WGS) entry which is preliminary data.</text>
</comment>
<evidence type="ECO:0000313" key="2">
    <source>
        <dbReference type="EMBL" id="KAJ8391349.1"/>
    </source>
</evidence>
<organism evidence="2 3">
    <name type="scientific">Aldrovandia affinis</name>
    <dbReference type="NCBI Taxonomy" id="143900"/>
    <lineage>
        <taxon>Eukaryota</taxon>
        <taxon>Metazoa</taxon>
        <taxon>Chordata</taxon>
        <taxon>Craniata</taxon>
        <taxon>Vertebrata</taxon>
        <taxon>Euteleostomi</taxon>
        <taxon>Actinopterygii</taxon>
        <taxon>Neopterygii</taxon>
        <taxon>Teleostei</taxon>
        <taxon>Notacanthiformes</taxon>
        <taxon>Halosauridae</taxon>
        <taxon>Aldrovandia</taxon>
    </lineage>
</organism>
<gene>
    <name evidence="2" type="ORF">AAFF_G00089790</name>
</gene>
<reference evidence="2" key="1">
    <citation type="journal article" date="2023" name="Science">
        <title>Genome structures resolve the early diversification of teleost fishes.</title>
        <authorList>
            <person name="Parey E."/>
            <person name="Louis A."/>
            <person name="Montfort J."/>
            <person name="Bouchez O."/>
            <person name="Roques C."/>
            <person name="Iampietro C."/>
            <person name="Lluch J."/>
            <person name="Castinel A."/>
            <person name="Donnadieu C."/>
            <person name="Desvignes T."/>
            <person name="Floi Bucao C."/>
            <person name="Jouanno E."/>
            <person name="Wen M."/>
            <person name="Mejri S."/>
            <person name="Dirks R."/>
            <person name="Jansen H."/>
            <person name="Henkel C."/>
            <person name="Chen W.J."/>
            <person name="Zahm M."/>
            <person name="Cabau C."/>
            <person name="Klopp C."/>
            <person name="Thompson A.W."/>
            <person name="Robinson-Rechavi M."/>
            <person name="Braasch I."/>
            <person name="Lecointre G."/>
            <person name="Bobe J."/>
            <person name="Postlethwait J.H."/>
            <person name="Berthelot C."/>
            <person name="Roest Crollius H."/>
            <person name="Guiguen Y."/>
        </authorList>
    </citation>
    <scope>NUCLEOTIDE SEQUENCE</scope>
    <source>
        <strain evidence="2">NC1722</strain>
    </source>
</reference>
<feature type="region of interest" description="Disordered" evidence="1">
    <location>
        <begin position="21"/>
        <end position="153"/>
    </location>
</feature>
<dbReference type="AlphaFoldDB" id="A0AAD7WCW9"/>
<protein>
    <submittedName>
        <fullName evidence="2">Uncharacterized protein</fullName>
    </submittedName>
</protein>
<sequence>MANVAAHRTTIAFILERKISNTDPGTLSPIPEAAVEVDEKREEPLMGEIRLSKDKKAADEEEVKKTHSSSALLEPSSYIPVPPPPPVHRRSPIPRKPPEDDEDMVSETSDSSMLIRMTPHLHGEEMLSVELGPEEVAEHAKAQEEKELGKSRA</sequence>
<evidence type="ECO:0000256" key="1">
    <source>
        <dbReference type="SAM" id="MobiDB-lite"/>
    </source>
</evidence>
<dbReference type="Proteomes" id="UP001221898">
    <property type="component" value="Unassembled WGS sequence"/>
</dbReference>
<feature type="compositionally biased region" description="Basic and acidic residues" evidence="1">
    <location>
        <begin position="37"/>
        <end position="65"/>
    </location>
</feature>
<dbReference type="EMBL" id="JAINUG010000158">
    <property type="protein sequence ID" value="KAJ8391349.1"/>
    <property type="molecule type" value="Genomic_DNA"/>
</dbReference>
<accession>A0AAD7WCW9</accession>
<name>A0AAD7WCW9_9TELE</name>
<keyword evidence="3" id="KW-1185">Reference proteome</keyword>
<feature type="compositionally biased region" description="Basic and acidic residues" evidence="1">
    <location>
        <begin position="136"/>
        <end position="153"/>
    </location>
</feature>
<proteinExistence type="predicted"/>